<keyword evidence="1" id="KW-1133">Transmembrane helix</keyword>
<sequence>MGQTTPIFRVSTAGASSAAAASVVVSAAAVSVVAGAAVQATRAITMHRTSARESNFFIVFLLEFCLIIQTAHKTPFA</sequence>
<evidence type="ECO:0000313" key="2">
    <source>
        <dbReference type="EMBL" id="MPM91936.1"/>
    </source>
</evidence>
<protein>
    <submittedName>
        <fullName evidence="2">Uncharacterized protein</fullName>
    </submittedName>
</protein>
<evidence type="ECO:0000256" key="1">
    <source>
        <dbReference type="SAM" id="Phobius"/>
    </source>
</evidence>
<dbReference type="AlphaFoldDB" id="A0A645DRJ2"/>
<name>A0A645DRJ2_9ZZZZ</name>
<feature type="transmembrane region" description="Helical" evidence="1">
    <location>
        <begin position="20"/>
        <end position="44"/>
    </location>
</feature>
<dbReference type="EMBL" id="VSSQ01038936">
    <property type="protein sequence ID" value="MPM91936.1"/>
    <property type="molecule type" value="Genomic_DNA"/>
</dbReference>
<organism evidence="2">
    <name type="scientific">bioreactor metagenome</name>
    <dbReference type="NCBI Taxonomy" id="1076179"/>
    <lineage>
        <taxon>unclassified sequences</taxon>
        <taxon>metagenomes</taxon>
        <taxon>ecological metagenomes</taxon>
    </lineage>
</organism>
<keyword evidence="1" id="KW-0812">Transmembrane</keyword>
<keyword evidence="1" id="KW-0472">Membrane</keyword>
<proteinExistence type="predicted"/>
<feature type="transmembrane region" description="Helical" evidence="1">
    <location>
        <begin position="56"/>
        <end position="72"/>
    </location>
</feature>
<comment type="caution">
    <text evidence="2">The sequence shown here is derived from an EMBL/GenBank/DDBJ whole genome shotgun (WGS) entry which is preliminary data.</text>
</comment>
<reference evidence="2" key="1">
    <citation type="submission" date="2019-08" db="EMBL/GenBank/DDBJ databases">
        <authorList>
            <person name="Kucharzyk K."/>
            <person name="Murdoch R.W."/>
            <person name="Higgins S."/>
            <person name="Loffler F."/>
        </authorList>
    </citation>
    <scope>NUCLEOTIDE SEQUENCE</scope>
</reference>
<gene>
    <name evidence="2" type="ORF">SDC9_139070</name>
</gene>
<accession>A0A645DRJ2</accession>